<keyword evidence="1" id="KW-0812">Transmembrane</keyword>
<dbReference type="EMBL" id="VLYX01000006">
    <property type="protein sequence ID" value="MDR4325928.1"/>
    <property type="molecule type" value="Genomic_DNA"/>
</dbReference>
<keyword evidence="1" id="KW-1133">Transmembrane helix</keyword>
<protein>
    <submittedName>
        <fullName evidence="2">Uncharacterized protein</fullName>
    </submittedName>
</protein>
<reference evidence="3 4" key="1">
    <citation type="submission" date="2017-09" db="EMBL/GenBank/DDBJ databases">
        <title>Large-scale bioinformatics analysis of Bacillus genomes uncovers conserved roles of natural products in bacterial physiology.</title>
        <authorList>
            <consortium name="Agbiome Team Llc"/>
            <person name="Bleich R.M."/>
            <person name="Grubbs K.J."/>
            <person name="Santa Maria K.C."/>
            <person name="Allen S.E."/>
            <person name="Farag S."/>
            <person name="Shank E.A."/>
            <person name="Bowers A."/>
        </authorList>
    </citation>
    <scope>NUCLEOTIDE SEQUENCE [LARGE SCALE GENOMIC DNA]</scope>
    <source>
        <strain evidence="3 4">AFS037265</strain>
    </source>
</reference>
<name>A0AAJ3V6P9_9BACI</name>
<evidence type="ECO:0000313" key="5">
    <source>
        <dbReference type="Proteomes" id="UP001248134"/>
    </source>
</evidence>
<gene>
    <name evidence="3" type="ORF">COF81_06195</name>
    <name evidence="2" type="ORF">FOS08_08215</name>
</gene>
<evidence type="ECO:0000313" key="2">
    <source>
        <dbReference type="EMBL" id="MDR4325928.1"/>
    </source>
</evidence>
<proteinExistence type="predicted"/>
<organism evidence="2 5">
    <name type="scientific">Bacillus pseudomycoides</name>
    <dbReference type="NCBI Taxonomy" id="64104"/>
    <lineage>
        <taxon>Bacteria</taxon>
        <taxon>Bacillati</taxon>
        <taxon>Bacillota</taxon>
        <taxon>Bacilli</taxon>
        <taxon>Bacillales</taxon>
        <taxon>Bacillaceae</taxon>
        <taxon>Bacillus</taxon>
        <taxon>Bacillus cereus group</taxon>
    </lineage>
</organism>
<evidence type="ECO:0000313" key="3">
    <source>
        <dbReference type="EMBL" id="PHF02987.1"/>
    </source>
</evidence>
<evidence type="ECO:0000256" key="1">
    <source>
        <dbReference type="SAM" id="Phobius"/>
    </source>
</evidence>
<evidence type="ECO:0000313" key="4">
    <source>
        <dbReference type="Proteomes" id="UP000221918"/>
    </source>
</evidence>
<feature type="transmembrane region" description="Helical" evidence="1">
    <location>
        <begin position="62"/>
        <end position="82"/>
    </location>
</feature>
<feature type="transmembrane region" description="Helical" evidence="1">
    <location>
        <begin position="6"/>
        <end position="24"/>
    </location>
</feature>
<dbReference type="EMBL" id="NUTL01000025">
    <property type="protein sequence ID" value="PHF02987.1"/>
    <property type="molecule type" value="Genomic_DNA"/>
</dbReference>
<accession>A0AAJ3V6P9</accession>
<dbReference type="AlphaFoldDB" id="A0AAJ3V6P9"/>
<feature type="transmembrane region" description="Helical" evidence="1">
    <location>
        <begin position="31"/>
        <end position="50"/>
    </location>
</feature>
<dbReference type="Proteomes" id="UP000221918">
    <property type="component" value="Unassembled WGS sequence"/>
</dbReference>
<comment type="caution">
    <text evidence="2">The sequence shown here is derived from an EMBL/GenBank/DDBJ whole genome shotgun (WGS) entry which is preliminary data.</text>
</comment>
<dbReference type="Proteomes" id="UP001248134">
    <property type="component" value="Unassembled WGS sequence"/>
</dbReference>
<reference evidence="2" key="2">
    <citation type="submission" date="2019-07" db="EMBL/GenBank/DDBJ databases">
        <title>Phylogenomic Reclassification of ATCC Bacillus Strains and Various Taxa within the Genus Bacillus.</title>
        <authorList>
            <person name="Riojas M.A."/>
            <person name="Frank A.M."/>
            <person name="Fenn S.L."/>
            <person name="King S.P."/>
            <person name="Brower S.M."/>
            <person name="Hazbon M.H."/>
        </authorList>
    </citation>
    <scope>NUCLEOTIDE SEQUENCE</scope>
    <source>
        <strain evidence="2">NR-12239</strain>
    </source>
</reference>
<keyword evidence="1" id="KW-0472">Membrane</keyword>
<sequence length="90" mass="10770">MITIQTTNIAFFCLWILTLLLLLLKKKNYHHFIWITLLFGSGFFLYLFTMDQIPFYSRELTIIVKRLCLLLVFVPFLIDALVRKQRISLN</sequence>